<dbReference type="Gene3D" id="1.20.80.10">
    <property type="match status" value="1"/>
</dbReference>
<evidence type="ECO:0000313" key="3">
    <source>
        <dbReference type="EMBL" id="CAL4782953.1"/>
    </source>
</evidence>
<evidence type="ECO:0000313" key="2">
    <source>
        <dbReference type="EMBL" id="CAI3995641.1"/>
    </source>
</evidence>
<keyword evidence="1" id="KW-0812">Transmembrane</keyword>
<keyword evidence="1" id="KW-0472">Membrane</keyword>
<comment type="caution">
    <text evidence="2">The sequence shown here is derived from an EMBL/GenBank/DDBJ whole genome shotgun (WGS) entry which is preliminary data.</text>
</comment>
<evidence type="ECO:0000313" key="4">
    <source>
        <dbReference type="Proteomes" id="UP001152797"/>
    </source>
</evidence>
<feature type="transmembrane region" description="Helical" evidence="1">
    <location>
        <begin position="51"/>
        <end position="70"/>
    </location>
</feature>
<dbReference type="SUPFAM" id="SSF47027">
    <property type="entry name" value="Acyl-CoA binding protein"/>
    <property type="match status" value="1"/>
</dbReference>
<evidence type="ECO:0000256" key="1">
    <source>
        <dbReference type="SAM" id="Phobius"/>
    </source>
</evidence>
<dbReference type="InterPro" id="IPR035984">
    <property type="entry name" value="Acyl-CoA-binding_sf"/>
</dbReference>
<feature type="transmembrane region" description="Helical" evidence="1">
    <location>
        <begin position="323"/>
        <end position="342"/>
    </location>
</feature>
<dbReference type="EMBL" id="CAMXCT030002101">
    <property type="protein sequence ID" value="CAL4782953.1"/>
    <property type="molecule type" value="Genomic_DNA"/>
</dbReference>
<name>A0A9P1CQK1_9DINO</name>
<dbReference type="AlphaFoldDB" id="A0A9P1CQK1"/>
<keyword evidence="4" id="KW-1185">Reference proteome</keyword>
<reference evidence="3 4" key="2">
    <citation type="submission" date="2024-05" db="EMBL/GenBank/DDBJ databases">
        <authorList>
            <person name="Chen Y."/>
            <person name="Shah S."/>
            <person name="Dougan E. K."/>
            <person name="Thang M."/>
            <person name="Chan C."/>
        </authorList>
    </citation>
    <scope>NUCLEOTIDE SEQUENCE [LARGE SCALE GENOMIC DNA]</scope>
</reference>
<accession>A0A9P1CQK1</accession>
<dbReference type="EMBL" id="CAMXCT020002101">
    <property type="protein sequence ID" value="CAL1149016.1"/>
    <property type="molecule type" value="Genomic_DNA"/>
</dbReference>
<feature type="transmembrane region" description="Helical" evidence="1">
    <location>
        <begin position="286"/>
        <end position="303"/>
    </location>
</feature>
<keyword evidence="1" id="KW-1133">Transmembrane helix</keyword>
<gene>
    <name evidence="2" type="ORF">C1SCF055_LOCUS22175</name>
</gene>
<sequence>MLSVTTLKNSAMKVRAVWHTPWFLGVVLLVVGSLGLLRQLIRLLMIIPVEVWISLMMIFGGVMLVGVEAAKELYANQRFHTLPREMMRRSMQMGQRLSILAYDVVDSREEVKIVLSGVSPLLAEVLCSSSALEAFCVVANEVRRLLGYKDDDEETDDRLATAVGWLQRPQLMLGFEDQLRCCALARQATKGDAPKATVPESEQSFSAAQQRSWEMCRGMAKAEASEALLQELADKDPTFRKVVPPAAPEAVPEKPLNDFVQVFCELFEFRLPSDLDARALKLRKRAFWASLAVVFYAVVWRHWVRRKPLTIVRAVTNAGVSTLSTYLAILNLGLPAPIYARLHARLPAWLRSAAGSNELPGAAGRLLRWLLQLLLPPLRRPLMITAGAP</sequence>
<reference evidence="2" key="1">
    <citation type="submission" date="2022-10" db="EMBL/GenBank/DDBJ databases">
        <authorList>
            <person name="Chen Y."/>
            <person name="Dougan E. K."/>
            <person name="Chan C."/>
            <person name="Rhodes N."/>
            <person name="Thang M."/>
        </authorList>
    </citation>
    <scope>NUCLEOTIDE SEQUENCE</scope>
</reference>
<dbReference type="InterPro" id="IPR014352">
    <property type="entry name" value="FERM/acyl-CoA-bd_prot_sf"/>
</dbReference>
<organism evidence="2">
    <name type="scientific">Cladocopium goreaui</name>
    <dbReference type="NCBI Taxonomy" id="2562237"/>
    <lineage>
        <taxon>Eukaryota</taxon>
        <taxon>Sar</taxon>
        <taxon>Alveolata</taxon>
        <taxon>Dinophyceae</taxon>
        <taxon>Suessiales</taxon>
        <taxon>Symbiodiniaceae</taxon>
        <taxon>Cladocopium</taxon>
    </lineage>
</organism>
<dbReference type="EMBL" id="CAMXCT010002101">
    <property type="protein sequence ID" value="CAI3995641.1"/>
    <property type="molecule type" value="Genomic_DNA"/>
</dbReference>
<dbReference type="Proteomes" id="UP001152797">
    <property type="component" value="Unassembled WGS sequence"/>
</dbReference>
<protein>
    <submittedName>
        <fullName evidence="3">ACB domain-containing protein</fullName>
    </submittedName>
</protein>
<proteinExistence type="predicted"/>
<dbReference type="GO" id="GO:0000062">
    <property type="term" value="F:fatty-acyl-CoA binding"/>
    <property type="evidence" value="ECO:0007669"/>
    <property type="project" value="InterPro"/>
</dbReference>
<feature type="transmembrane region" description="Helical" evidence="1">
    <location>
        <begin position="21"/>
        <end position="45"/>
    </location>
</feature>